<evidence type="ECO:0000313" key="9">
    <source>
        <dbReference type="EMBL" id="SFM30417.1"/>
    </source>
</evidence>
<keyword evidence="2" id="KW-0805">Transcription regulation</keyword>
<dbReference type="EMBL" id="FOTS01000071">
    <property type="protein sequence ID" value="SFM30417.1"/>
    <property type="molecule type" value="Genomic_DNA"/>
</dbReference>
<dbReference type="CDD" id="cd00211">
    <property type="entry name" value="PTS_IIA_fru"/>
    <property type="match status" value="1"/>
</dbReference>
<feature type="domain" description="PRD" evidence="8">
    <location>
        <begin position="199"/>
        <end position="304"/>
    </location>
</feature>
<dbReference type="InterPro" id="IPR002178">
    <property type="entry name" value="PTS_EIIA_type-2_dom"/>
</dbReference>
<dbReference type="InterPro" id="IPR007737">
    <property type="entry name" value="Mga_HTH"/>
</dbReference>
<evidence type="ECO:0000256" key="1">
    <source>
        <dbReference type="ARBA" id="ARBA00022737"/>
    </source>
</evidence>
<dbReference type="InterPro" id="IPR036634">
    <property type="entry name" value="PRD_sf"/>
</dbReference>
<organism evidence="9 10">
    <name type="scientific">Pelosinus propionicus DSM 13327</name>
    <dbReference type="NCBI Taxonomy" id="1123291"/>
    <lineage>
        <taxon>Bacteria</taxon>
        <taxon>Bacillati</taxon>
        <taxon>Bacillota</taxon>
        <taxon>Negativicutes</taxon>
        <taxon>Selenomonadales</taxon>
        <taxon>Sporomusaceae</taxon>
        <taxon>Pelosinus</taxon>
    </lineage>
</organism>
<reference evidence="10" key="1">
    <citation type="submission" date="2016-10" db="EMBL/GenBank/DDBJ databases">
        <authorList>
            <person name="Varghese N."/>
            <person name="Submissions S."/>
        </authorList>
    </citation>
    <scope>NUCLEOTIDE SEQUENCE [LARGE SCALE GENOMIC DNA]</scope>
    <source>
        <strain evidence="10">DSM 13327</strain>
    </source>
</reference>
<dbReference type="RefSeq" id="WP_090943784.1">
    <property type="nucleotide sequence ID" value="NZ_FOTS01000071.1"/>
</dbReference>
<dbReference type="InterPro" id="IPR016152">
    <property type="entry name" value="PTrfase/Anion_transptr"/>
</dbReference>
<accession>A0A1I4PRL7</accession>
<feature type="domain" description="PTS EIIA type-2" evidence="6">
    <location>
        <begin position="555"/>
        <end position="698"/>
    </location>
</feature>
<dbReference type="SUPFAM" id="SSF63520">
    <property type="entry name" value="PTS-regulatory domain, PRD"/>
    <property type="match status" value="2"/>
</dbReference>
<evidence type="ECO:0000313" key="10">
    <source>
        <dbReference type="Proteomes" id="UP000199520"/>
    </source>
</evidence>
<evidence type="ECO:0000256" key="2">
    <source>
        <dbReference type="ARBA" id="ARBA00023015"/>
    </source>
</evidence>
<proteinExistence type="predicted"/>
<evidence type="ECO:0000259" key="5">
    <source>
        <dbReference type="PROSITE" id="PS51000"/>
    </source>
</evidence>
<keyword evidence="3" id="KW-0010">Activator</keyword>
<dbReference type="Pfam" id="PF00874">
    <property type="entry name" value="PRD"/>
    <property type="match status" value="2"/>
</dbReference>
<dbReference type="GO" id="GO:0003700">
    <property type="term" value="F:DNA-binding transcription factor activity"/>
    <property type="evidence" value="ECO:0007669"/>
    <property type="project" value="InterPro"/>
</dbReference>
<dbReference type="PANTHER" id="PTHR30185">
    <property type="entry name" value="CRYPTIC BETA-GLUCOSIDE BGL OPERON ANTITERMINATOR"/>
    <property type="match status" value="1"/>
</dbReference>
<dbReference type="PROSITE" id="PS51372">
    <property type="entry name" value="PRD_2"/>
    <property type="match status" value="2"/>
</dbReference>
<dbReference type="Gene3D" id="1.10.1790.10">
    <property type="entry name" value="PRD domain"/>
    <property type="match status" value="2"/>
</dbReference>
<dbReference type="PROSITE" id="PS51099">
    <property type="entry name" value="PTS_EIIB_TYPE_2"/>
    <property type="match status" value="1"/>
</dbReference>
<evidence type="ECO:0000259" key="7">
    <source>
        <dbReference type="PROSITE" id="PS51099"/>
    </source>
</evidence>
<feature type="domain" description="PRD" evidence="8">
    <location>
        <begin position="308"/>
        <end position="415"/>
    </location>
</feature>
<evidence type="ECO:0000256" key="3">
    <source>
        <dbReference type="ARBA" id="ARBA00023159"/>
    </source>
</evidence>
<protein>
    <submittedName>
        <fullName evidence="9">Transcriptional antiterminator</fullName>
    </submittedName>
</protein>
<evidence type="ECO:0000259" key="6">
    <source>
        <dbReference type="PROSITE" id="PS51094"/>
    </source>
</evidence>
<gene>
    <name evidence="9" type="ORF">SAMN04490355_10718</name>
</gene>
<dbReference type="PROSITE" id="PS51094">
    <property type="entry name" value="PTS_EIIA_TYPE_2"/>
    <property type="match status" value="1"/>
</dbReference>
<feature type="domain" description="HTH deoR-type" evidence="5">
    <location>
        <begin position="5"/>
        <end position="66"/>
    </location>
</feature>
<dbReference type="InterPro" id="IPR036390">
    <property type="entry name" value="WH_DNA-bd_sf"/>
</dbReference>
<keyword evidence="4" id="KW-0804">Transcription</keyword>
<dbReference type="Proteomes" id="UP000199520">
    <property type="component" value="Unassembled WGS sequence"/>
</dbReference>
<dbReference type="Pfam" id="PF08220">
    <property type="entry name" value="HTH_DeoR"/>
    <property type="match status" value="1"/>
</dbReference>
<dbReference type="PANTHER" id="PTHR30185:SF18">
    <property type="entry name" value="TRANSCRIPTIONAL REGULATOR MTLR"/>
    <property type="match status" value="1"/>
</dbReference>
<dbReference type="InterPro" id="IPR011608">
    <property type="entry name" value="PRD"/>
</dbReference>
<dbReference type="PROSITE" id="PS51000">
    <property type="entry name" value="HTH_DEOR_2"/>
    <property type="match status" value="1"/>
</dbReference>
<dbReference type="InterPro" id="IPR036388">
    <property type="entry name" value="WH-like_DNA-bd_sf"/>
</dbReference>
<dbReference type="STRING" id="1123291.SAMN04490355_10718"/>
<dbReference type="InterPro" id="IPR001034">
    <property type="entry name" value="DeoR_HTH"/>
</dbReference>
<dbReference type="CDD" id="cd05568">
    <property type="entry name" value="PTS_IIB_bgl_like"/>
    <property type="match status" value="1"/>
</dbReference>
<evidence type="ECO:0000259" key="8">
    <source>
        <dbReference type="PROSITE" id="PS51372"/>
    </source>
</evidence>
<dbReference type="InterPro" id="IPR013011">
    <property type="entry name" value="PTS_EIIB_2"/>
</dbReference>
<dbReference type="Gene3D" id="3.40.930.10">
    <property type="entry name" value="Mannitol-specific EII, Chain A"/>
    <property type="match status" value="1"/>
</dbReference>
<keyword evidence="10" id="KW-1185">Reference proteome</keyword>
<dbReference type="SUPFAM" id="SSF46785">
    <property type="entry name" value="Winged helix' DNA-binding domain"/>
    <property type="match status" value="1"/>
</dbReference>
<dbReference type="Gene3D" id="1.10.10.10">
    <property type="entry name" value="Winged helix-like DNA-binding domain superfamily/Winged helix DNA-binding domain"/>
    <property type="match status" value="2"/>
</dbReference>
<dbReference type="InterPro" id="IPR050661">
    <property type="entry name" value="BglG_antiterminators"/>
</dbReference>
<feature type="domain" description="PTS EIIB type-2" evidence="7">
    <location>
        <begin position="420"/>
        <end position="509"/>
    </location>
</feature>
<keyword evidence="1" id="KW-0677">Repeat</keyword>
<name>A0A1I4PRL7_9FIRM</name>
<dbReference type="Pfam" id="PF05043">
    <property type="entry name" value="Mga"/>
    <property type="match status" value="1"/>
</dbReference>
<dbReference type="OrthoDB" id="3175596at2"/>
<dbReference type="AlphaFoldDB" id="A0A1I4PRL7"/>
<dbReference type="GO" id="GO:0008982">
    <property type="term" value="F:protein-N(PI)-phosphohistidine-sugar phosphotransferase activity"/>
    <property type="evidence" value="ECO:0007669"/>
    <property type="project" value="InterPro"/>
</dbReference>
<sequence>MMLLNERRCNVLLDILENESWARIRDLAQRFHVSDRTIRYDLDVIDDFLQFNNLSLLVRKQNGGMKFVESAEEKTKLLRLFQHLGLYQYVLSSNERLQKIFAELLYIKDYIRINDLAAILYVSRGTVIKDLQKVREWLEKRHLELRSIPKYGIKVVGPEREYRQAVVELLRKNLSLSYLLEWITSPEPNLSDSQLFKCWLENIDTAFLQSYIRRLENELKVVFSDVAFSGLVIYLIVSIHRIRAGRDIVGRQSEMEVLQSSRTFAIALSTIPLLEERFNVSIPLDEVSLFTEYILGSNVASSAVEEQESRTEIQMLVCNLIARVSQDVPYDLTEDHQLLAGLLEEVRPTLFRVKYGLILENPYLDEVKSNYPLLFESVRKHTNSLAAYIGGQLLDEEVSYLTVHFSAALERMKNRDKTQPSVLVICAAGTGTANLLSSQLQSLFDIKIVAIAPCRQVQMLLEIHHVDIIVSTVPIPPVSIPILIVNPLLPPHDIALLENHMDKAKGTSSVDDLVKVIEKYCSIQDYHQLRRELDGVLNATLEETRMDSEPPSLFQLLPASNIRLNVSVPNWRDAIYEAGNVLYQEGYIEQIYGQAMVDVVDKMGPYIVYWKGIALPHADIDCGVKKSGFSFIRLKEPVVFGTPENDPVDMIFALAAVDHSSHVIALLELTNILSDADKVACLRSENETEKITQMFLSWSKGV</sequence>
<dbReference type="SUPFAM" id="SSF55804">
    <property type="entry name" value="Phoshotransferase/anion transport protein"/>
    <property type="match status" value="1"/>
</dbReference>
<dbReference type="GO" id="GO:0009401">
    <property type="term" value="P:phosphoenolpyruvate-dependent sugar phosphotransferase system"/>
    <property type="evidence" value="ECO:0007669"/>
    <property type="project" value="InterPro"/>
</dbReference>
<dbReference type="Gene3D" id="3.40.50.2300">
    <property type="match status" value="1"/>
</dbReference>
<evidence type="ECO:0000256" key="4">
    <source>
        <dbReference type="ARBA" id="ARBA00023163"/>
    </source>
</evidence>
<dbReference type="Pfam" id="PF00359">
    <property type="entry name" value="PTS_EIIA_2"/>
    <property type="match status" value="1"/>
</dbReference>